<evidence type="ECO:0000256" key="1">
    <source>
        <dbReference type="ARBA" id="ARBA00004651"/>
    </source>
</evidence>
<accession>A0A267MJH3</accession>
<proteinExistence type="predicted"/>
<reference evidence="12 13" key="1">
    <citation type="submission" date="2017-06" db="EMBL/GenBank/DDBJ databases">
        <title>Draft genome sequence of anaerobic fermentative bacterium Anaeromicrobium sediminis DY2726D isolated from West Pacific Ocean sediments.</title>
        <authorList>
            <person name="Zeng X."/>
        </authorList>
    </citation>
    <scope>NUCLEOTIDE SEQUENCE [LARGE SCALE GENOMIC DNA]</scope>
    <source>
        <strain evidence="12 13">DY2726D</strain>
    </source>
</reference>
<evidence type="ECO:0000256" key="9">
    <source>
        <dbReference type="SAM" id="Phobius"/>
    </source>
</evidence>
<dbReference type="GO" id="GO:0005886">
    <property type="term" value="C:plasma membrane"/>
    <property type="evidence" value="ECO:0007669"/>
    <property type="project" value="UniProtKB-SubCell"/>
</dbReference>
<evidence type="ECO:0000256" key="6">
    <source>
        <dbReference type="ARBA" id="ARBA00022840"/>
    </source>
</evidence>
<keyword evidence="2" id="KW-0813">Transport</keyword>
<feature type="transmembrane region" description="Helical" evidence="9">
    <location>
        <begin position="21"/>
        <end position="46"/>
    </location>
</feature>
<dbReference type="EMBL" id="NIBG01000010">
    <property type="protein sequence ID" value="PAB59025.1"/>
    <property type="molecule type" value="Genomic_DNA"/>
</dbReference>
<feature type="domain" description="ABC transporter" evidence="10">
    <location>
        <begin position="338"/>
        <end position="572"/>
    </location>
</feature>
<evidence type="ECO:0000256" key="3">
    <source>
        <dbReference type="ARBA" id="ARBA00022475"/>
    </source>
</evidence>
<evidence type="ECO:0000256" key="5">
    <source>
        <dbReference type="ARBA" id="ARBA00022741"/>
    </source>
</evidence>
<sequence length="578" mass="64358">MKVKSSFRSLWKYLSIYKKNIFLILILILCTTLLSLAGPYLMGYLIDNGILKGNLDLVVKYLTILGFIYLLNSLSSWLQNYLMTGVAQNSVKKLREDVFEKVESLPLNYFDTRPIGDVMSRMTNDIDLISNSLTQTFIQVISSVLTVTGILIVMFSLNWILALSLGLSIPIILGLALLFSARVKDNFTKQQESLGTLNGVIKEGVKGQKVLRVFGAEHHFFERFEKANASLKHNGIKAQAVSSSMTGIMNFINNASFAIVVLIGGILAARDYITIGLITSFINYARQFTRPLGQLAGQYSQIQSAMASTDRVFEILNEESEANIDDPIDKSYSIDGEVIFKDVSFSYDKKVPILRNISFNIKPGKTMAIVGPTGSGKTTIINLLTRFYEIDEGKIYVDDKSIKDIPKNQLRSRLGIVLQNNYIFSGTIKDNILYGKEDATNEEVINAAKAANVHDFIESMPNGYDTKVGKGGGILSEGQKQLLSIARTILSDPDVLILDEATSSIDTKTELQVQNALSKLMSHRTSFVIAHRLKTIKNADTILVIKAGEKIEEGNHNELMDKEGFYYTLYTSQMKNMK</sequence>
<feature type="transmembrane region" description="Helical" evidence="9">
    <location>
        <begin position="159"/>
        <end position="179"/>
    </location>
</feature>
<comment type="subcellular location">
    <subcellularLocation>
        <location evidence="1">Cell membrane</location>
        <topology evidence="1">Multi-pass membrane protein</topology>
    </subcellularLocation>
</comment>
<keyword evidence="3" id="KW-1003">Cell membrane</keyword>
<evidence type="ECO:0000259" key="11">
    <source>
        <dbReference type="PROSITE" id="PS50929"/>
    </source>
</evidence>
<dbReference type="OrthoDB" id="9762778at2"/>
<keyword evidence="13" id="KW-1185">Reference proteome</keyword>
<gene>
    <name evidence="12" type="ORF">CCE28_12645</name>
</gene>
<dbReference type="SUPFAM" id="SSF90123">
    <property type="entry name" value="ABC transporter transmembrane region"/>
    <property type="match status" value="1"/>
</dbReference>
<dbReference type="Proteomes" id="UP000216024">
    <property type="component" value="Unassembled WGS sequence"/>
</dbReference>
<dbReference type="GO" id="GO:0005524">
    <property type="term" value="F:ATP binding"/>
    <property type="evidence" value="ECO:0007669"/>
    <property type="project" value="UniProtKB-KW"/>
</dbReference>
<protein>
    <recommendedName>
        <fullName evidence="14">Multidrug ABC transporter ATP-binding protein</fullName>
    </recommendedName>
</protein>
<evidence type="ECO:0000256" key="2">
    <source>
        <dbReference type="ARBA" id="ARBA00022448"/>
    </source>
</evidence>
<dbReference type="PROSITE" id="PS50929">
    <property type="entry name" value="ABC_TM1F"/>
    <property type="match status" value="1"/>
</dbReference>
<dbReference type="InterPro" id="IPR003439">
    <property type="entry name" value="ABC_transporter-like_ATP-bd"/>
</dbReference>
<keyword evidence="6" id="KW-0067">ATP-binding</keyword>
<keyword evidence="8 9" id="KW-0472">Membrane</keyword>
<dbReference type="SMART" id="SM00382">
    <property type="entry name" value="AAA"/>
    <property type="match status" value="1"/>
</dbReference>
<dbReference type="Pfam" id="PF00664">
    <property type="entry name" value="ABC_membrane"/>
    <property type="match status" value="1"/>
</dbReference>
<dbReference type="CDD" id="cd03254">
    <property type="entry name" value="ABCC_Glucan_exporter_like"/>
    <property type="match status" value="1"/>
</dbReference>
<dbReference type="GO" id="GO:0016887">
    <property type="term" value="F:ATP hydrolysis activity"/>
    <property type="evidence" value="ECO:0007669"/>
    <property type="project" value="InterPro"/>
</dbReference>
<evidence type="ECO:0000256" key="8">
    <source>
        <dbReference type="ARBA" id="ARBA00023136"/>
    </source>
</evidence>
<feature type="domain" description="ABC transmembrane type-1" evidence="11">
    <location>
        <begin position="22"/>
        <end position="304"/>
    </location>
</feature>
<evidence type="ECO:0000259" key="10">
    <source>
        <dbReference type="PROSITE" id="PS50893"/>
    </source>
</evidence>
<evidence type="ECO:0000256" key="4">
    <source>
        <dbReference type="ARBA" id="ARBA00022692"/>
    </source>
</evidence>
<dbReference type="Pfam" id="PF00005">
    <property type="entry name" value="ABC_tran"/>
    <property type="match status" value="1"/>
</dbReference>
<evidence type="ECO:0000313" key="12">
    <source>
        <dbReference type="EMBL" id="PAB59025.1"/>
    </source>
</evidence>
<dbReference type="SUPFAM" id="SSF52540">
    <property type="entry name" value="P-loop containing nucleoside triphosphate hydrolases"/>
    <property type="match status" value="1"/>
</dbReference>
<keyword evidence="5" id="KW-0547">Nucleotide-binding</keyword>
<dbReference type="Gene3D" id="1.20.1560.10">
    <property type="entry name" value="ABC transporter type 1, transmembrane domain"/>
    <property type="match status" value="1"/>
</dbReference>
<name>A0A267MJH3_9FIRM</name>
<dbReference type="InterPro" id="IPR027417">
    <property type="entry name" value="P-loop_NTPase"/>
</dbReference>
<evidence type="ECO:0000313" key="13">
    <source>
        <dbReference type="Proteomes" id="UP000216024"/>
    </source>
</evidence>
<dbReference type="AlphaFoldDB" id="A0A267MJH3"/>
<dbReference type="FunFam" id="1.20.1560.10:FF:000011">
    <property type="entry name" value="Multidrug ABC transporter ATP-binding protein"/>
    <property type="match status" value="1"/>
</dbReference>
<dbReference type="Gene3D" id="3.40.50.300">
    <property type="entry name" value="P-loop containing nucleotide triphosphate hydrolases"/>
    <property type="match status" value="1"/>
</dbReference>
<dbReference type="FunFam" id="3.40.50.300:FF:000287">
    <property type="entry name" value="Multidrug ABC transporter ATP-binding protein"/>
    <property type="match status" value="1"/>
</dbReference>
<dbReference type="RefSeq" id="WP_095134091.1">
    <property type="nucleotide sequence ID" value="NZ_NIBG01000010.1"/>
</dbReference>
<dbReference type="InterPro" id="IPR011527">
    <property type="entry name" value="ABC1_TM_dom"/>
</dbReference>
<feature type="transmembrane region" description="Helical" evidence="9">
    <location>
        <begin position="251"/>
        <end position="269"/>
    </location>
</feature>
<evidence type="ECO:0000256" key="7">
    <source>
        <dbReference type="ARBA" id="ARBA00022989"/>
    </source>
</evidence>
<keyword evidence="7 9" id="KW-1133">Transmembrane helix</keyword>
<dbReference type="InterPro" id="IPR039421">
    <property type="entry name" value="Type_1_exporter"/>
</dbReference>
<feature type="transmembrane region" description="Helical" evidence="9">
    <location>
        <begin position="58"/>
        <end position="78"/>
    </location>
</feature>
<comment type="caution">
    <text evidence="12">The sequence shown here is derived from an EMBL/GenBank/DDBJ whole genome shotgun (WGS) entry which is preliminary data.</text>
</comment>
<dbReference type="PANTHER" id="PTHR43394:SF1">
    <property type="entry name" value="ATP-BINDING CASSETTE SUB-FAMILY B MEMBER 10, MITOCHONDRIAL"/>
    <property type="match status" value="1"/>
</dbReference>
<dbReference type="InterPro" id="IPR036640">
    <property type="entry name" value="ABC1_TM_sf"/>
</dbReference>
<keyword evidence="4 9" id="KW-0812">Transmembrane</keyword>
<organism evidence="12 13">
    <name type="scientific">Anaeromicrobium sediminis</name>
    <dbReference type="NCBI Taxonomy" id="1478221"/>
    <lineage>
        <taxon>Bacteria</taxon>
        <taxon>Bacillati</taxon>
        <taxon>Bacillota</taxon>
        <taxon>Clostridia</taxon>
        <taxon>Peptostreptococcales</taxon>
        <taxon>Thermotaleaceae</taxon>
        <taxon>Anaeromicrobium</taxon>
    </lineage>
</organism>
<feature type="transmembrane region" description="Helical" evidence="9">
    <location>
        <begin position="128"/>
        <end position="153"/>
    </location>
</feature>
<dbReference type="CDD" id="cd18547">
    <property type="entry name" value="ABC_6TM_Tm288_like"/>
    <property type="match status" value="1"/>
</dbReference>
<dbReference type="PROSITE" id="PS50893">
    <property type="entry name" value="ABC_TRANSPORTER_2"/>
    <property type="match status" value="1"/>
</dbReference>
<dbReference type="GO" id="GO:0015421">
    <property type="term" value="F:ABC-type oligopeptide transporter activity"/>
    <property type="evidence" value="ECO:0007669"/>
    <property type="project" value="TreeGrafter"/>
</dbReference>
<dbReference type="InterPro" id="IPR003593">
    <property type="entry name" value="AAA+_ATPase"/>
</dbReference>
<dbReference type="PANTHER" id="PTHR43394">
    <property type="entry name" value="ATP-DEPENDENT PERMEASE MDL1, MITOCHONDRIAL"/>
    <property type="match status" value="1"/>
</dbReference>
<evidence type="ECO:0008006" key="14">
    <source>
        <dbReference type="Google" id="ProtNLM"/>
    </source>
</evidence>